<dbReference type="InterPro" id="IPR011042">
    <property type="entry name" value="6-blade_b-propeller_TolB-like"/>
</dbReference>
<reference evidence="6 7" key="1">
    <citation type="submission" date="2018-08" db="EMBL/GenBank/DDBJ databases">
        <title>A genome reference for cultivated species of the human gut microbiota.</title>
        <authorList>
            <person name="Zou Y."/>
            <person name="Xue W."/>
            <person name="Luo G."/>
        </authorList>
    </citation>
    <scope>NUCLEOTIDE SEQUENCE [LARGE SCALE GENOMIC DNA]</scope>
    <source>
        <strain evidence="6 7">AM40-30BH</strain>
    </source>
</reference>
<feature type="domain" description="Cytochrome c" evidence="5">
    <location>
        <begin position="852"/>
        <end position="1016"/>
    </location>
</feature>
<dbReference type="SUPFAM" id="SSF49785">
    <property type="entry name" value="Galactose-binding domain-like"/>
    <property type="match status" value="2"/>
</dbReference>
<evidence type="ECO:0000256" key="2">
    <source>
        <dbReference type="ARBA" id="ARBA00023004"/>
    </source>
</evidence>
<keyword evidence="3" id="KW-0349">Heme</keyword>
<dbReference type="GO" id="GO:0120147">
    <property type="term" value="F:formylglycine-generating oxidase activity"/>
    <property type="evidence" value="ECO:0007669"/>
    <property type="project" value="TreeGrafter"/>
</dbReference>
<accession>A0A413VUE5</accession>
<dbReference type="InterPro" id="IPR013222">
    <property type="entry name" value="Glyco_hyd_98_carb-bd"/>
</dbReference>
<dbReference type="GO" id="GO:0009055">
    <property type="term" value="F:electron transfer activity"/>
    <property type="evidence" value="ECO:0007669"/>
    <property type="project" value="InterPro"/>
</dbReference>
<dbReference type="GO" id="GO:0020037">
    <property type="term" value="F:heme binding"/>
    <property type="evidence" value="ECO:0007669"/>
    <property type="project" value="InterPro"/>
</dbReference>
<keyword evidence="1 3" id="KW-0479">Metal-binding</keyword>
<dbReference type="Proteomes" id="UP000284379">
    <property type="component" value="Unassembled WGS sequence"/>
</dbReference>
<protein>
    <submittedName>
        <fullName evidence="6">Formylglycine-generating enzyme family protein</fullName>
    </submittedName>
</protein>
<evidence type="ECO:0000256" key="4">
    <source>
        <dbReference type="SAM" id="SignalP"/>
    </source>
</evidence>
<evidence type="ECO:0000256" key="3">
    <source>
        <dbReference type="PROSITE-ProRule" id="PRU00433"/>
    </source>
</evidence>
<dbReference type="InterPro" id="IPR016187">
    <property type="entry name" value="CTDL_fold"/>
</dbReference>
<sequence>MNKILLITLCFLSASASAFAGPKPKKAETWIDASVKAKSELRTQLQKAGMPVISKWIKVNDKAEPFVVDLKNCDKLILVTSGGPDGSSYDHAVWGNARLIAADGSSVWLDQTPFEYGVAGWDKPRMNINANGKPIRIAGKAYEHGVFCHANGTLVYPVKGKYVRFEAEVGIDDASRTGSVYFQALNVLPKDIANQLAEKYPNQIGMLSSQMDGLDTWLITPDASVEKQVVDALAGKLKDASYFKNIIQQIATEKDVNTQMYKYLEVFEKMQNVYEVQNELEWLNINAIKLAFADMKQQQGYDVAKYQPLLDELLSLSQKGFDGIYKGDAQALANARKALKNKQAILLGNPLLNGDKIVATRFKLGSKAHTAMAPDLGTQSNNWSNQESARRSGFNAEIVELSNLRGDNIQMRQIYKPQNSSSIADLKMHWDGDRVMFTATMPDNRWNIYEVKLDGTGHRMLIENEEPDLEFYDGTYLPDGRMIATSNIGYQGVPCVSGSDPVGNMVLYDPKTKNMRRLTFDQDANWNPVIMHNGRVMYTRWEYTDLMHYYSRFVMHMNPDGTEQKALFGSGCAFPNSTFDIQPLPNHASAFVGIISGHHGVARSGRLILFDPTKARKGAAGMLQEIPYRNRPIVELVKDELVNGVWPQFIKPTPLDDKYYLVAAKLNPQDLWGIYLVDVFDNVTCLMKQEGEGYISPIVVRKTTTPPAIPDRVKLNEKEATVFIQDIYEGEGLRNVPRGTVKELRLHAYEYAYLKTVSDHNWHGIQSGWDIKRQLGTVPVEEDGSVIFKIPANTPISIQPIDKDGAAIQLMRSWLTGQPGEVVSCIGCHEDQNQIPVPKRVIASQRAPHSIKAPEGGVRSFTFDLEVQPILDRACIACHNGEKAFDLRAGTKDERGYGPSYLNLHPYVHRQGPEADMAVLQPYEYHANTSELIRILKKGHANVKLTDKEWRTLYTWIDYNAPDKGYFNANKIKDFPYQGFDQIERRTELTNKYGNGMGVNWKKEIADYATYLKGKGEITPVLPAATAPVKEKNVKVKNWPFDANAIKAMLANEKETRKEVVLAPGVKLTFVRIPAGEFAMGSWNGSADNRPVSKVKIAKSFWMGEVEITNEQYNVIFPDHDSRYVDQLWKDHVHFGYPANQPEQPVIRVSYEDAMAYCKQLSEKTGLNITLPTEAQWEWACRAGSDSDFWYGNSNTDFGKLENFADESCNKMAVSGVNPQPMSKNSYWYKYYSYLPKEESVNDGAMNQVDSKNYQANPFGLHSMHGNIAEWTRSDYIPYPYTEKVKNPSEFKVVRGGSYIERPKVSTSYARKAYYPHQRVFNVGFRVIIED</sequence>
<proteinExistence type="predicted"/>
<keyword evidence="2 3" id="KW-0408">Iron</keyword>
<dbReference type="Pfam" id="PF18582">
    <property type="entry name" value="HZS_alpha"/>
    <property type="match status" value="1"/>
</dbReference>
<dbReference type="Pfam" id="PF03781">
    <property type="entry name" value="FGE-sulfatase"/>
    <property type="match status" value="1"/>
</dbReference>
<dbReference type="PANTHER" id="PTHR23150">
    <property type="entry name" value="SULFATASE MODIFYING FACTOR 1, 2"/>
    <property type="match status" value="1"/>
</dbReference>
<dbReference type="InterPro" id="IPR038637">
    <property type="entry name" value="NPCBM_sf"/>
</dbReference>
<organism evidence="6 7">
    <name type="scientific">Bacteroides nordii</name>
    <dbReference type="NCBI Taxonomy" id="291645"/>
    <lineage>
        <taxon>Bacteria</taxon>
        <taxon>Pseudomonadati</taxon>
        <taxon>Bacteroidota</taxon>
        <taxon>Bacteroidia</taxon>
        <taxon>Bacteroidales</taxon>
        <taxon>Bacteroidaceae</taxon>
        <taxon>Bacteroides</taxon>
    </lineage>
</organism>
<dbReference type="Gene3D" id="2.60.120.1060">
    <property type="entry name" value="NPCBM/NEW2 domain"/>
    <property type="match status" value="2"/>
</dbReference>
<dbReference type="GO" id="GO:0046872">
    <property type="term" value="F:metal ion binding"/>
    <property type="evidence" value="ECO:0007669"/>
    <property type="project" value="UniProtKB-KW"/>
</dbReference>
<dbReference type="EMBL" id="QSGO01000003">
    <property type="protein sequence ID" value="RHB37163.1"/>
    <property type="molecule type" value="Genomic_DNA"/>
</dbReference>
<feature type="signal peptide" evidence="4">
    <location>
        <begin position="1"/>
        <end position="20"/>
    </location>
</feature>
<evidence type="ECO:0000256" key="1">
    <source>
        <dbReference type="ARBA" id="ARBA00022723"/>
    </source>
</evidence>
<dbReference type="Gene3D" id="3.90.1580.10">
    <property type="entry name" value="paralog of FGE (formylglycine-generating enzyme)"/>
    <property type="match status" value="1"/>
</dbReference>
<gene>
    <name evidence="6" type="ORF">DW888_06380</name>
</gene>
<feature type="chain" id="PRO_5019018145" evidence="4">
    <location>
        <begin position="21"/>
        <end position="1331"/>
    </location>
</feature>
<dbReference type="InterPro" id="IPR008979">
    <property type="entry name" value="Galactose-bd-like_sf"/>
</dbReference>
<evidence type="ECO:0000259" key="5">
    <source>
        <dbReference type="PROSITE" id="PS51007"/>
    </source>
</evidence>
<dbReference type="PANTHER" id="PTHR23150:SF19">
    <property type="entry name" value="FORMYLGLYCINE-GENERATING ENZYME"/>
    <property type="match status" value="1"/>
</dbReference>
<comment type="caution">
    <text evidence="6">The sequence shown here is derived from an EMBL/GenBank/DDBJ whole genome shotgun (WGS) entry which is preliminary data.</text>
</comment>
<dbReference type="SUPFAM" id="SSF82171">
    <property type="entry name" value="DPP6 N-terminal domain-like"/>
    <property type="match status" value="1"/>
</dbReference>
<evidence type="ECO:0000313" key="6">
    <source>
        <dbReference type="EMBL" id="RHB37163.1"/>
    </source>
</evidence>
<dbReference type="InterPro" id="IPR042095">
    <property type="entry name" value="SUMF_sf"/>
</dbReference>
<dbReference type="PROSITE" id="PS51007">
    <property type="entry name" value="CYTC"/>
    <property type="match status" value="1"/>
</dbReference>
<dbReference type="RefSeq" id="WP_122201105.1">
    <property type="nucleotide sequence ID" value="NZ_CABJFV010000003.1"/>
</dbReference>
<dbReference type="InterPro" id="IPR009056">
    <property type="entry name" value="Cyt_c-like_dom"/>
</dbReference>
<dbReference type="Gene3D" id="2.120.10.30">
    <property type="entry name" value="TolB, C-terminal domain"/>
    <property type="match status" value="1"/>
</dbReference>
<dbReference type="InterPro" id="IPR040698">
    <property type="entry name" value="HZS_alpha_mid"/>
</dbReference>
<name>A0A413VUE5_9BACE</name>
<dbReference type="Pfam" id="PF08305">
    <property type="entry name" value="NPCBM"/>
    <property type="match status" value="2"/>
</dbReference>
<dbReference type="InterPro" id="IPR005532">
    <property type="entry name" value="SUMF_dom"/>
</dbReference>
<keyword evidence="4" id="KW-0732">Signal</keyword>
<dbReference type="SUPFAM" id="SSF56436">
    <property type="entry name" value="C-type lectin-like"/>
    <property type="match status" value="1"/>
</dbReference>
<dbReference type="SMART" id="SM00776">
    <property type="entry name" value="NPCBM"/>
    <property type="match status" value="1"/>
</dbReference>
<evidence type="ECO:0000313" key="7">
    <source>
        <dbReference type="Proteomes" id="UP000284379"/>
    </source>
</evidence>
<dbReference type="InterPro" id="IPR051043">
    <property type="entry name" value="Sulfatase_Mod_Factor_Kinase"/>
</dbReference>